<proteinExistence type="predicted"/>
<dbReference type="AlphaFoldDB" id="A0AAD1FPS9"/>
<dbReference type="Proteomes" id="UP000218676">
    <property type="component" value="Chromosome 2"/>
</dbReference>
<name>A0AAD1FPS9_PHODP</name>
<sequence length="44" mass="5135">MKNLEIGDTCPHCHCLIFMPPEIEPNCQTCGEKLFDEDDYYPDE</sequence>
<gene>
    <name evidence="1" type="ORF">PDPUS_2_00603</name>
</gene>
<accession>A0AAD1FPS9</accession>
<evidence type="ECO:0000313" key="1">
    <source>
        <dbReference type="EMBL" id="BAX55189.1"/>
    </source>
</evidence>
<organism evidence="1 2">
    <name type="scientific">Photobacterium damsela subsp. piscicida</name>
    <name type="common">Pasteurella piscicida</name>
    <dbReference type="NCBI Taxonomy" id="38294"/>
    <lineage>
        <taxon>Bacteria</taxon>
        <taxon>Pseudomonadati</taxon>
        <taxon>Pseudomonadota</taxon>
        <taxon>Gammaproteobacteria</taxon>
        <taxon>Vibrionales</taxon>
        <taxon>Vibrionaceae</taxon>
        <taxon>Photobacterium</taxon>
    </lineage>
</organism>
<protein>
    <submittedName>
        <fullName evidence="1">Uncharacterized protein</fullName>
    </submittedName>
</protein>
<dbReference type="EMBL" id="AP018046">
    <property type="protein sequence ID" value="BAX55189.1"/>
    <property type="molecule type" value="Genomic_DNA"/>
</dbReference>
<dbReference type="RefSeq" id="WP_219906490.1">
    <property type="nucleotide sequence ID" value="NZ_BDMQ01000002.1"/>
</dbReference>
<reference evidence="2" key="1">
    <citation type="submission" date="2017-05" db="EMBL/GenBank/DDBJ databases">
        <title>Whole genome sequence of fish pathogenic bacteria, Photobacterium damselae subsp. piscicida, strain 91-197, isolated from hybrid striped bass (Morone sp.) in USA.</title>
        <authorList>
            <person name="Teru Y."/>
            <person name="Hikima J."/>
            <person name="Kono T."/>
            <person name="Sakai M."/>
            <person name="Takano T."/>
            <person name="Hawke J.P."/>
            <person name="Takeyama H."/>
            <person name="Aoki T."/>
        </authorList>
    </citation>
    <scope>NUCLEOTIDE SEQUENCE [LARGE SCALE GENOMIC DNA]</scope>
    <source>
        <strain evidence="2">91-197</strain>
    </source>
</reference>
<evidence type="ECO:0000313" key="2">
    <source>
        <dbReference type="Proteomes" id="UP000218676"/>
    </source>
</evidence>